<protein>
    <submittedName>
        <fullName evidence="1">Uncharacterized protein</fullName>
    </submittedName>
</protein>
<organism evidence="1 2">
    <name type="scientific">Hygrophoropsis aurantiaca</name>
    <dbReference type="NCBI Taxonomy" id="72124"/>
    <lineage>
        <taxon>Eukaryota</taxon>
        <taxon>Fungi</taxon>
        <taxon>Dikarya</taxon>
        <taxon>Basidiomycota</taxon>
        <taxon>Agaricomycotina</taxon>
        <taxon>Agaricomycetes</taxon>
        <taxon>Agaricomycetidae</taxon>
        <taxon>Boletales</taxon>
        <taxon>Coniophorineae</taxon>
        <taxon>Hygrophoropsidaceae</taxon>
        <taxon>Hygrophoropsis</taxon>
    </lineage>
</organism>
<name>A0ACB7ZUC1_9AGAM</name>
<dbReference type="Proteomes" id="UP000790377">
    <property type="component" value="Unassembled WGS sequence"/>
</dbReference>
<sequence length="117" mass="13374">MTLKVAGILLTYGQLRQFGSFMKGEPLETGPAYDIFFDEARKINAQILPVDYPRGQNPKAWLIFVILARNSIYETKYKYKAFNEGPWSEPARKWLAERGVTGNMPWVTYADPANVEP</sequence>
<keyword evidence="2" id="KW-1185">Reference proteome</keyword>
<proteinExistence type="predicted"/>
<evidence type="ECO:0000313" key="1">
    <source>
        <dbReference type="EMBL" id="KAH7904761.1"/>
    </source>
</evidence>
<dbReference type="EMBL" id="MU268370">
    <property type="protein sequence ID" value="KAH7904761.1"/>
    <property type="molecule type" value="Genomic_DNA"/>
</dbReference>
<evidence type="ECO:0000313" key="2">
    <source>
        <dbReference type="Proteomes" id="UP000790377"/>
    </source>
</evidence>
<comment type="caution">
    <text evidence="1">The sequence shown here is derived from an EMBL/GenBank/DDBJ whole genome shotgun (WGS) entry which is preliminary data.</text>
</comment>
<gene>
    <name evidence="1" type="ORF">BJ138DRAFT_1119114</name>
</gene>
<accession>A0ACB7ZUC1</accession>
<reference evidence="1" key="1">
    <citation type="journal article" date="2021" name="New Phytol.">
        <title>Evolutionary innovations through gain and loss of genes in the ectomycorrhizal Boletales.</title>
        <authorList>
            <person name="Wu G."/>
            <person name="Miyauchi S."/>
            <person name="Morin E."/>
            <person name="Kuo A."/>
            <person name="Drula E."/>
            <person name="Varga T."/>
            <person name="Kohler A."/>
            <person name="Feng B."/>
            <person name="Cao Y."/>
            <person name="Lipzen A."/>
            <person name="Daum C."/>
            <person name="Hundley H."/>
            <person name="Pangilinan J."/>
            <person name="Johnson J."/>
            <person name="Barry K."/>
            <person name="LaButti K."/>
            <person name="Ng V."/>
            <person name="Ahrendt S."/>
            <person name="Min B."/>
            <person name="Choi I.G."/>
            <person name="Park H."/>
            <person name="Plett J.M."/>
            <person name="Magnuson J."/>
            <person name="Spatafora J.W."/>
            <person name="Nagy L.G."/>
            <person name="Henrissat B."/>
            <person name="Grigoriev I.V."/>
            <person name="Yang Z.L."/>
            <person name="Xu J."/>
            <person name="Martin F.M."/>
        </authorList>
    </citation>
    <scope>NUCLEOTIDE SEQUENCE</scope>
    <source>
        <strain evidence="1">ATCC 28755</strain>
    </source>
</reference>